<evidence type="ECO:0000256" key="2">
    <source>
        <dbReference type="SAM" id="MobiDB-lite"/>
    </source>
</evidence>
<dbReference type="STRING" id="504.KKKWG1_1570"/>
<evidence type="ECO:0008006" key="5">
    <source>
        <dbReference type="Google" id="ProtNLM"/>
    </source>
</evidence>
<keyword evidence="4" id="KW-1185">Reference proteome</keyword>
<dbReference type="HOGENOM" id="CLU_112880_0_0_4"/>
<feature type="region of interest" description="Disordered" evidence="2">
    <location>
        <begin position="98"/>
        <end position="123"/>
    </location>
</feature>
<name>F5S710_KINKI</name>
<sequence length="193" mass="20622">MRNLPLNSQSSLHKSKETIMKKVLILLMTLSAIPFASAEVYSCGPGCYTSSPSKGIGRASLGHRIGSYTSEPAPRITISAEEKTDQQPVAKAQTVTRRAATASPARSVPAVAVQQPAAPRMNAARAGGRRTILEQELTNERNALAAAQQALASGRAVSGQADANHQARVRQLESAVLDRQQNIQALQRELARM</sequence>
<dbReference type="EMBL" id="AFHS01000036">
    <property type="protein sequence ID" value="EGK09329.1"/>
    <property type="molecule type" value="Genomic_DNA"/>
</dbReference>
<comment type="caution">
    <text evidence="3">The sequence shown here is derived from an EMBL/GenBank/DDBJ whole genome shotgun (WGS) entry which is preliminary data.</text>
</comment>
<accession>F5S710</accession>
<organism evidence="3 4">
    <name type="scientific">Kingella kingae ATCC 23330</name>
    <dbReference type="NCBI Taxonomy" id="887327"/>
    <lineage>
        <taxon>Bacteria</taxon>
        <taxon>Pseudomonadati</taxon>
        <taxon>Pseudomonadota</taxon>
        <taxon>Betaproteobacteria</taxon>
        <taxon>Neisseriales</taxon>
        <taxon>Neisseriaceae</taxon>
        <taxon>Kingella</taxon>
    </lineage>
</organism>
<feature type="coiled-coil region" evidence="1">
    <location>
        <begin position="130"/>
        <end position="189"/>
    </location>
</feature>
<feature type="compositionally biased region" description="Low complexity" evidence="2">
    <location>
        <begin position="98"/>
        <end position="120"/>
    </location>
</feature>
<dbReference type="eggNOG" id="ENOG5032UG0">
    <property type="taxonomic scope" value="Bacteria"/>
</dbReference>
<evidence type="ECO:0000313" key="3">
    <source>
        <dbReference type="EMBL" id="EGK09329.1"/>
    </source>
</evidence>
<evidence type="ECO:0000313" key="4">
    <source>
        <dbReference type="Proteomes" id="UP000004207"/>
    </source>
</evidence>
<reference evidence="3 4" key="1">
    <citation type="submission" date="2011-04" db="EMBL/GenBank/DDBJ databases">
        <authorList>
            <person name="Muzny D."/>
            <person name="Qin X."/>
            <person name="Deng J."/>
            <person name="Jiang H."/>
            <person name="Liu Y."/>
            <person name="Qu J."/>
            <person name="Song X.-Z."/>
            <person name="Zhang L."/>
            <person name="Thornton R."/>
            <person name="Coyle M."/>
            <person name="Francisco L."/>
            <person name="Jackson L."/>
            <person name="Javaid M."/>
            <person name="Korchina V."/>
            <person name="Kovar C."/>
            <person name="Mata R."/>
            <person name="Mathew T."/>
            <person name="Ngo R."/>
            <person name="Nguyen L."/>
            <person name="Nguyen N."/>
            <person name="Okwuonu G."/>
            <person name="Ongeri F."/>
            <person name="Pham C."/>
            <person name="Simmons D."/>
            <person name="Wilczek-Boney K."/>
            <person name="Hale W."/>
            <person name="Jakkamsetti A."/>
            <person name="Pham P."/>
            <person name="Ruth R."/>
            <person name="San Lucas F."/>
            <person name="Warren J."/>
            <person name="Zhang J."/>
            <person name="Zhao Z."/>
            <person name="Zhou C."/>
            <person name="Zhu D."/>
            <person name="Lee S."/>
            <person name="Bess C."/>
            <person name="Blankenburg K."/>
            <person name="Forbes L."/>
            <person name="Fu Q."/>
            <person name="Gubbala S."/>
            <person name="Hirani K."/>
            <person name="Jayaseelan J.C."/>
            <person name="Lara F."/>
            <person name="Munidasa M."/>
            <person name="Palculict T."/>
            <person name="Patil S."/>
            <person name="Pu L.-L."/>
            <person name="Saada N."/>
            <person name="Tang L."/>
            <person name="Weissenberger G."/>
            <person name="Zhu Y."/>
            <person name="Hemphill L."/>
            <person name="Shang Y."/>
            <person name="Youmans B."/>
            <person name="Ayvaz T."/>
            <person name="Ross M."/>
            <person name="Santibanez J."/>
            <person name="Aqrawi P."/>
            <person name="Gross S."/>
            <person name="Joshi V."/>
            <person name="Fowler G."/>
            <person name="Nazareth L."/>
            <person name="Reid J."/>
            <person name="Worley K."/>
            <person name="Petrosino J."/>
            <person name="Highlander S."/>
            <person name="Gibbs R."/>
        </authorList>
    </citation>
    <scope>NUCLEOTIDE SEQUENCE [LARGE SCALE GENOMIC DNA]</scope>
    <source>
        <strain evidence="3 4">ATCC 23330</strain>
    </source>
</reference>
<evidence type="ECO:0000256" key="1">
    <source>
        <dbReference type="SAM" id="Coils"/>
    </source>
</evidence>
<keyword evidence="1" id="KW-0175">Coiled coil</keyword>
<proteinExistence type="predicted"/>
<gene>
    <name evidence="3" type="ORF">HMPREF0476_0993</name>
</gene>
<protein>
    <recommendedName>
        <fullName evidence="5">Periplasmic protein</fullName>
    </recommendedName>
</protein>
<dbReference type="AlphaFoldDB" id="F5S710"/>
<dbReference type="Proteomes" id="UP000004207">
    <property type="component" value="Unassembled WGS sequence"/>
</dbReference>